<organism evidence="1 2">
    <name type="scientific">Aedes aegypti</name>
    <name type="common">Yellowfever mosquito</name>
    <name type="synonym">Culex aegypti</name>
    <dbReference type="NCBI Taxonomy" id="7159"/>
    <lineage>
        <taxon>Eukaryota</taxon>
        <taxon>Metazoa</taxon>
        <taxon>Ecdysozoa</taxon>
        <taxon>Arthropoda</taxon>
        <taxon>Hexapoda</taxon>
        <taxon>Insecta</taxon>
        <taxon>Pterygota</taxon>
        <taxon>Neoptera</taxon>
        <taxon>Endopterygota</taxon>
        <taxon>Diptera</taxon>
        <taxon>Nematocera</taxon>
        <taxon>Culicoidea</taxon>
        <taxon>Culicidae</taxon>
        <taxon>Culicinae</taxon>
        <taxon>Aedini</taxon>
        <taxon>Aedes</taxon>
        <taxon>Stegomyia</taxon>
    </lineage>
</organism>
<proteinExistence type="predicted"/>
<dbReference type="AlphaFoldDB" id="J9HJM4"/>
<name>J9HJM4_AEDAE</name>
<protein>
    <submittedName>
        <fullName evidence="1">AAEL017222-PA</fullName>
    </submittedName>
</protein>
<dbReference type="Proteomes" id="UP000682892">
    <property type="component" value="Unassembled WGS sequence"/>
</dbReference>
<dbReference type="PaxDb" id="7159-AAEL017222-PA"/>
<reference evidence="1" key="2">
    <citation type="journal article" date="2007" name="Science">
        <title>Genome sequence of Aedes aegypti, a major arbovirus vector.</title>
        <authorList>
            <person name="Nene V."/>
            <person name="Wortman J.R."/>
            <person name="Lawson D."/>
            <person name="Haas B."/>
            <person name="Kodira C."/>
            <person name="Tu Z.J."/>
            <person name="Loftus B."/>
            <person name="Xi Z."/>
            <person name="Megy K."/>
            <person name="Grabherr M."/>
            <person name="Ren Q."/>
            <person name="Zdobnov E.M."/>
            <person name="Lobo N.F."/>
            <person name="Campbell K.S."/>
            <person name="Brown S.E."/>
            <person name="Bonaldo M.F."/>
            <person name="Zhu J."/>
            <person name="Sinkins S.P."/>
            <person name="Hogenkamp D.G."/>
            <person name="Amedeo P."/>
            <person name="Arensburger P."/>
            <person name="Atkinson P.W."/>
            <person name="Bidwell S."/>
            <person name="Biedler J."/>
            <person name="Birney E."/>
            <person name="Bruggner R.V."/>
            <person name="Costas J."/>
            <person name="Coy M.R."/>
            <person name="Crabtree J."/>
            <person name="Crawford M."/>
            <person name="Debruyn B."/>
            <person name="Decaprio D."/>
            <person name="Eiglmeier K."/>
            <person name="Eisenstadt E."/>
            <person name="El-Dorry H."/>
            <person name="Gelbart W.M."/>
            <person name="Gomes S.L."/>
            <person name="Hammond M."/>
            <person name="Hannick L.I."/>
            <person name="Hogan J.R."/>
            <person name="Holmes M.H."/>
            <person name="Jaffe D."/>
            <person name="Johnston J.S."/>
            <person name="Kennedy R.C."/>
            <person name="Koo H."/>
            <person name="Kravitz S."/>
            <person name="Kriventseva E.V."/>
            <person name="Kulp D."/>
            <person name="Labutti K."/>
            <person name="Lee E."/>
            <person name="Li S."/>
            <person name="Lovin D.D."/>
            <person name="Mao C."/>
            <person name="Mauceli E."/>
            <person name="Menck C.F."/>
            <person name="Miller J.R."/>
            <person name="Montgomery P."/>
            <person name="Mori A."/>
            <person name="Nascimento A.L."/>
            <person name="Naveira H.F."/>
            <person name="Nusbaum C."/>
            <person name="O'leary S."/>
            <person name="Orvis J."/>
            <person name="Pertea M."/>
            <person name="Quesneville H."/>
            <person name="Reidenbach K.R."/>
            <person name="Rogers Y.H."/>
            <person name="Roth C.W."/>
            <person name="Schneider J.R."/>
            <person name="Schatz M."/>
            <person name="Shumway M."/>
            <person name="Stanke M."/>
            <person name="Stinson E.O."/>
            <person name="Tubio J.M."/>
            <person name="Vanzee J.P."/>
            <person name="Verjovski-Almeida S."/>
            <person name="Werner D."/>
            <person name="White O."/>
            <person name="Wyder S."/>
            <person name="Zeng Q."/>
            <person name="Zhao Q."/>
            <person name="Zhao Y."/>
            <person name="Hill C.A."/>
            <person name="Raikhel A.S."/>
            <person name="Soares M.B."/>
            <person name="Knudson D.L."/>
            <person name="Lee N.H."/>
            <person name="Galagan J."/>
            <person name="Salzberg S.L."/>
            <person name="Paulsen I.T."/>
            <person name="Dimopoulos G."/>
            <person name="Collins F.H."/>
            <person name="Birren B."/>
            <person name="Fraser-Liggett C.M."/>
            <person name="Severson D.W."/>
        </authorList>
    </citation>
    <scope>NUCLEOTIDE SEQUENCE [LARGE SCALE GENOMIC DNA]</scope>
    <source>
        <strain evidence="1">Liverpool</strain>
    </source>
</reference>
<reference evidence="1" key="1">
    <citation type="submission" date="2005-10" db="EMBL/GenBank/DDBJ databases">
        <authorList>
            <person name="Loftus B.J."/>
            <person name="Nene V.M."/>
            <person name="Hannick L.I."/>
            <person name="Bidwell S."/>
            <person name="Haas B."/>
            <person name="Amedeo P."/>
            <person name="Orvis J."/>
            <person name="Wortman J.R."/>
            <person name="White O.R."/>
            <person name="Salzberg S."/>
            <person name="Shumway M."/>
            <person name="Koo H."/>
            <person name="Zhao Y."/>
            <person name="Holmes M."/>
            <person name="Miller J."/>
            <person name="Schatz M."/>
            <person name="Pop M."/>
            <person name="Pai G."/>
            <person name="Utterback T."/>
            <person name="Rogers Y.-H."/>
            <person name="Kravitz S."/>
            <person name="Fraser C.M."/>
        </authorList>
    </citation>
    <scope>NUCLEOTIDE SEQUENCE</scope>
    <source>
        <strain evidence="1">Liverpool</strain>
    </source>
</reference>
<evidence type="ECO:0000313" key="2">
    <source>
        <dbReference type="Proteomes" id="UP000682892"/>
    </source>
</evidence>
<accession>J9HJM4</accession>
<dbReference type="HOGENOM" id="CLU_3191660_0_0_1"/>
<reference evidence="1" key="3">
    <citation type="submission" date="2012-09" db="EMBL/GenBank/DDBJ databases">
        <authorList>
            <consortium name="VectorBase"/>
        </authorList>
    </citation>
    <scope>NUCLEOTIDE SEQUENCE</scope>
    <source>
        <strain evidence="1">Liverpool</strain>
    </source>
</reference>
<sequence length="46" mass="5428">MIFSSRLRGLFYKSSRSKRLDWSHCRPKNSLDSALSLEFFDSCHSM</sequence>
<dbReference type="EMBL" id="CH477403">
    <property type="protein sequence ID" value="EJY58149.1"/>
    <property type="molecule type" value="Genomic_DNA"/>
</dbReference>
<gene>
    <name evidence="1" type="ORF">AaeL_AAEL017222</name>
</gene>
<evidence type="ECO:0000313" key="1">
    <source>
        <dbReference type="EMBL" id="EJY58149.1"/>
    </source>
</evidence>